<dbReference type="PROSITE" id="PS51755">
    <property type="entry name" value="OMPR_PHOB"/>
    <property type="match status" value="1"/>
</dbReference>
<keyword evidence="2" id="KW-0902">Two-component regulatory system</keyword>
<dbReference type="GO" id="GO:0005829">
    <property type="term" value="C:cytosol"/>
    <property type="evidence" value="ECO:0007669"/>
    <property type="project" value="TreeGrafter"/>
</dbReference>
<dbReference type="Gene3D" id="6.10.250.690">
    <property type="match status" value="1"/>
</dbReference>
<dbReference type="AlphaFoldDB" id="A0A9D9H753"/>
<dbReference type="CDD" id="cd00383">
    <property type="entry name" value="trans_reg_C"/>
    <property type="match status" value="1"/>
</dbReference>
<dbReference type="Gene3D" id="1.10.10.10">
    <property type="entry name" value="Winged helix-like DNA-binding domain superfamily/Winged helix DNA-binding domain"/>
    <property type="match status" value="1"/>
</dbReference>
<dbReference type="InterPro" id="IPR036388">
    <property type="entry name" value="WH-like_DNA-bd_sf"/>
</dbReference>
<name>A0A9D9H753_9BACT</name>
<evidence type="ECO:0000256" key="6">
    <source>
        <dbReference type="PROSITE-ProRule" id="PRU00169"/>
    </source>
</evidence>
<evidence type="ECO:0000256" key="7">
    <source>
        <dbReference type="PROSITE-ProRule" id="PRU01091"/>
    </source>
</evidence>
<dbReference type="Gene3D" id="3.40.50.2300">
    <property type="match status" value="1"/>
</dbReference>
<accession>A0A9D9H753</accession>
<feature type="DNA-binding region" description="OmpR/PhoB-type" evidence="7">
    <location>
        <begin position="124"/>
        <end position="224"/>
    </location>
</feature>
<feature type="modified residue" description="4-aspartylphosphate" evidence="6">
    <location>
        <position position="51"/>
    </location>
</feature>
<feature type="domain" description="Response regulatory" evidence="8">
    <location>
        <begin position="2"/>
        <end position="116"/>
    </location>
</feature>
<sequence>MKILVVEDEPSMREVMSRALAEEHYVVETAADFASADDKIAGYSYDCILLDIMLPDGNGLKLLEHIKELGKRESVIIVSAKDSVDDRVAGLDLGADDYLPKPFHVAELKARIKSVLRRREGRNGFVLTLGNLMLDMESRRVTVDGKELPLLKKEFDILSYFMQRPNHVVDKTVLAEAVWGDHIDQSDNFHFVYAQMKNLRHKLAEYGSDIEIKSVYGFGYKLVASDGEN</sequence>
<feature type="domain" description="OmpR/PhoB-type" evidence="9">
    <location>
        <begin position="124"/>
        <end position="224"/>
    </location>
</feature>
<keyword evidence="3" id="KW-0805">Transcription regulation</keyword>
<evidence type="ECO:0000259" key="8">
    <source>
        <dbReference type="PROSITE" id="PS50110"/>
    </source>
</evidence>
<dbReference type="SUPFAM" id="SSF52172">
    <property type="entry name" value="CheY-like"/>
    <property type="match status" value="1"/>
</dbReference>
<evidence type="ECO:0000256" key="5">
    <source>
        <dbReference type="ARBA" id="ARBA00023163"/>
    </source>
</evidence>
<keyword evidence="4 7" id="KW-0238">DNA-binding</keyword>
<reference evidence="10" key="2">
    <citation type="journal article" date="2021" name="PeerJ">
        <title>Extensive microbial diversity within the chicken gut microbiome revealed by metagenomics and culture.</title>
        <authorList>
            <person name="Gilroy R."/>
            <person name="Ravi A."/>
            <person name="Getino M."/>
            <person name="Pursley I."/>
            <person name="Horton D.L."/>
            <person name="Alikhan N.F."/>
            <person name="Baker D."/>
            <person name="Gharbi K."/>
            <person name="Hall N."/>
            <person name="Watson M."/>
            <person name="Adriaenssens E.M."/>
            <person name="Foster-Nyarko E."/>
            <person name="Jarju S."/>
            <person name="Secka A."/>
            <person name="Antonio M."/>
            <person name="Oren A."/>
            <person name="Chaudhuri R.R."/>
            <person name="La Ragione R."/>
            <person name="Hildebrand F."/>
            <person name="Pallen M.J."/>
        </authorList>
    </citation>
    <scope>NUCLEOTIDE SEQUENCE</scope>
    <source>
        <strain evidence="10">G3-4614</strain>
    </source>
</reference>
<comment type="caution">
    <text evidence="10">The sequence shown here is derived from an EMBL/GenBank/DDBJ whole genome shotgun (WGS) entry which is preliminary data.</text>
</comment>
<dbReference type="EMBL" id="JADIMW010000082">
    <property type="protein sequence ID" value="MBO8438801.1"/>
    <property type="molecule type" value="Genomic_DNA"/>
</dbReference>
<gene>
    <name evidence="10" type="ORF">IAC54_07905</name>
</gene>
<dbReference type="SMART" id="SM00448">
    <property type="entry name" value="REC"/>
    <property type="match status" value="1"/>
</dbReference>
<dbReference type="PANTHER" id="PTHR48111:SF22">
    <property type="entry name" value="REGULATOR OF RPOS"/>
    <property type="match status" value="1"/>
</dbReference>
<dbReference type="InterPro" id="IPR001789">
    <property type="entry name" value="Sig_transdc_resp-reg_receiver"/>
</dbReference>
<evidence type="ECO:0000256" key="2">
    <source>
        <dbReference type="ARBA" id="ARBA00023012"/>
    </source>
</evidence>
<dbReference type="GO" id="GO:0000156">
    <property type="term" value="F:phosphorelay response regulator activity"/>
    <property type="evidence" value="ECO:0007669"/>
    <property type="project" value="TreeGrafter"/>
</dbReference>
<dbReference type="Pfam" id="PF00486">
    <property type="entry name" value="Trans_reg_C"/>
    <property type="match status" value="1"/>
</dbReference>
<evidence type="ECO:0000256" key="1">
    <source>
        <dbReference type="ARBA" id="ARBA00022553"/>
    </source>
</evidence>
<evidence type="ECO:0000259" key="9">
    <source>
        <dbReference type="PROSITE" id="PS51755"/>
    </source>
</evidence>
<evidence type="ECO:0000256" key="4">
    <source>
        <dbReference type="ARBA" id="ARBA00023125"/>
    </source>
</evidence>
<reference evidence="10" key="1">
    <citation type="submission" date="2020-10" db="EMBL/GenBank/DDBJ databases">
        <authorList>
            <person name="Gilroy R."/>
        </authorList>
    </citation>
    <scope>NUCLEOTIDE SEQUENCE</scope>
    <source>
        <strain evidence="10">G3-4614</strain>
    </source>
</reference>
<dbReference type="GO" id="GO:0032993">
    <property type="term" value="C:protein-DNA complex"/>
    <property type="evidence" value="ECO:0007669"/>
    <property type="project" value="TreeGrafter"/>
</dbReference>
<dbReference type="Proteomes" id="UP000823636">
    <property type="component" value="Unassembled WGS sequence"/>
</dbReference>
<proteinExistence type="predicted"/>
<dbReference type="InterPro" id="IPR039420">
    <property type="entry name" value="WalR-like"/>
</dbReference>
<dbReference type="InterPro" id="IPR001867">
    <property type="entry name" value="OmpR/PhoB-type_DNA-bd"/>
</dbReference>
<evidence type="ECO:0000313" key="11">
    <source>
        <dbReference type="Proteomes" id="UP000823636"/>
    </source>
</evidence>
<dbReference type="Pfam" id="PF00072">
    <property type="entry name" value="Response_reg"/>
    <property type="match status" value="1"/>
</dbReference>
<dbReference type="InterPro" id="IPR011006">
    <property type="entry name" value="CheY-like_superfamily"/>
</dbReference>
<keyword evidence="1 6" id="KW-0597">Phosphoprotein</keyword>
<organism evidence="10 11">
    <name type="scientific">Candidatus Caccoplasma merdipullorum</name>
    <dbReference type="NCBI Taxonomy" id="2840718"/>
    <lineage>
        <taxon>Bacteria</taxon>
        <taxon>Pseudomonadati</taxon>
        <taxon>Bacteroidota</taxon>
        <taxon>Bacteroidia</taxon>
        <taxon>Bacteroidales</taxon>
        <taxon>Bacteroidaceae</taxon>
        <taxon>Bacteroidaceae incertae sedis</taxon>
        <taxon>Candidatus Caccoplasma</taxon>
    </lineage>
</organism>
<dbReference type="GO" id="GO:0006355">
    <property type="term" value="P:regulation of DNA-templated transcription"/>
    <property type="evidence" value="ECO:0007669"/>
    <property type="project" value="InterPro"/>
</dbReference>
<dbReference type="GO" id="GO:0000976">
    <property type="term" value="F:transcription cis-regulatory region binding"/>
    <property type="evidence" value="ECO:0007669"/>
    <property type="project" value="TreeGrafter"/>
</dbReference>
<dbReference type="PROSITE" id="PS50110">
    <property type="entry name" value="RESPONSE_REGULATORY"/>
    <property type="match status" value="1"/>
</dbReference>
<dbReference type="PANTHER" id="PTHR48111">
    <property type="entry name" value="REGULATOR OF RPOS"/>
    <property type="match status" value="1"/>
</dbReference>
<dbReference type="SMART" id="SM00862">
    <property type="entry name" value="Trans_reg_C"/>
    <property type="match status" value="1"/>
</dbReference>
<keyword evidence="5" id="KW-0804">Transcription</keyword>
<evidence type="ECO:0000313" key="10">
    <source>
        <dbReference type="EMBL" id="MBO8438801.1"/>
    </source>
</evidence>
<protein>
    <submittedName>
        <fullName evidence="10">Response regulator transcription factor</fullName>
    </submittedName>
</protein>
<evidence type="ECO:0000256" key="3">
    <source>
        <dbReference type="ARBA" id="ARBA00023015"/>
    </source>
</evidence>